<evidence type="ECO:0000313" key="1">
    <source>
        <dbReference type="EMBL" id="KAI4467149.1"/>
    </source>
</evidence>
<name>A0ACB9TKH3_HOLOL</name>
<proteinExistence type="predicted"/>
<evidence type="ECO:0000313" key="2">
    <source>
        <dbReference type="Proteomes" id="UP001056778"/>
    </source>
</evidence>
<protein>
    <submittedName>
        <fullName evidence="1">Long-chain fatty acid transport protein</fullName>
    </submittedName>
</protein>
<dbReference type="EMBL" id="CM043016">
    <property type="protein sequence ID" value="KAI4467149.1"/>
    <property type="molecule type" value="Genomic_DNA"/>
</dbReference>
<accession>A0ACB9TKH3</accession>
<comment type="caution">
    <text evidence="1">The sequence shown here is derived from an EMBL/GenBank/DDBJ whole genome shotgun (WGS) entry which is preliminary data.</text>
</comment>
<reference evidence="1" key="1">
    <citation type="submission" date="2022-04" db="EMBL/GenBank/DDBJ databases">
        <title>Chromosome-scale genome assembly of Holotrichia oblita Faldermann.</title>
        <authorList>
            <person name="Rongchong L."/>
        </authorList>
    </citation>
    <scope>NUCLEOTIDE SEQUENCE</scope>
    <source>
        <strain evidence="1">81SQS9</strain>
    </source>
</reference>
<dbReference type="Proteomes" id="UP001056778">
    <property type="component" value="Chromosome 2"/>
</dbReference>
<gene>
    <name evidence="1" type="ORF">MML48_2g00021775</name>
</gene>
<keyword evidence="2" id="KW-1185">Reference proteome</keyword>
<organism evidence="1 2">
    <name type="scientific">Holotrichia oblita</name>
    <name type="common">Chafer beetle</name>
    <dbReference type="NCBI Taxonomy" id="644536"/>
    <lineage>
        <taxon>Eukaryota</taxon>
        <taxon>Metazoa</taxon>
        <taxon>Ecdysozoa</taxon>
        <taxon>Arthropoda</taxon>
        <taxon>Hexapoda</taxon>
        <taxon>Insecta</taxon>
        <taxon>Pterygota</taxon>
        <taxon>Neoptera</taxon>
        <taxon>Endopterygota</taxon>
        <taxon>Coleoptera</taxon>
        <taxon>Polyphaga</taxon>
        <taxon>Scarabaeiformia</taxon>
        <taxon>Scarabaeidae</taxon>
        <taxon>Melolonthinae</taxon>
        <taxon>Holotrichia</taxon>
    </lineage>
</organism>
<sequence length="633" mass="71478">MEEKKRSGAARYCTVPSCKNNSVRNEGYSFFSFPKQTDRALIRFTRVNYYLLKWERRNMTLPKVFVDIVAKHPHKVAFYFEDDIWSFQRVDEYSNRVANFFLSEGYQRGDCVALLLESRPEYICLWLGLSKIGVKAALINTNLTGDSLVHSIEVAGSKAVVFGSDFKNALKDIQPKIVNLKKYQFNENIWLSPPLFDDAKDLRTCLKEAAMDAVTEHIAKGNLKDHILYIYTSGTTGLPKAAVITNVRYMVMAVGLNKMVAVQNNDCIYDSLPLYHTAGGIVGTGQALLCGGTVAIRKKFSATNFWKDCVKYRCTIAQYIGETCRYLLAADDKNLVKHNVRAMFGNGLKAQIWKPFAEKFGIKEIFEFYGATESNSNLVNIDSTVGAVGFVPFYARFLYPVSLVQCDEVTGEPLRDVNGRYITCGENEPGVLIGKISTLRAVNQFTGYADKVATEKKILRDVFNEGDMYFNTGDILMYDDFGYFYFKDRTGDTFRWKGENVSTSEIEAVISDIAHLSDAVVYGVEVPGAEGKAGMAAIVDQTRSLDLEQFAEGLRKHLPVYAQPIFIRLMDSVELTGTFKLIKRDLVVEGFNIDIVKDDIFFYDVKTKRFVPLTRELYELIMKGEISCPDNFD</sequence>